<gene>
    <name evidence="2" type="ORF">QJS10_CPB17g00720</name>
</gene>
<dbReference type="Proteomes" id="UP001180020">
    <property type="component" value="Unassembled WGS sequence"/>
</dbReference>
<dbReference type="Pfam" id="PF23559">
    <property type="entry name" value="WHD_DRP"/>
    <property type="match status" value="1"/>
</dbReference>
<name>A0AAV9CYC4_ACOCL</name>
<evidence type="ECO:0000313" key="3">
    <source>
        <dbReference type="Proteomes" id="UP001180020"/>
    </source>
</evidence>
<protein>
    <recommendedName>
        <fullName evidence="1">Disease resistance protein winged helix domain-containing protein</fullName>
    </recommendedName>
</protein>
<feature type="domain" description="Disease resistance protein winged helix" evidence="1">
    <location>
        <begin position="23"/>
        <end position="56"/>
    </location>
</feature>
<evidence type="ECO:0000259" key="1">
    <source>
        <dbReference type="Pfam" id="PF23559"/>
    </source>
</evidence>
<dbReference type="EMBL" id="JAUJYO010000017">
    <property type="protein sequence ID" value="KAK1293534.1"/>
    <property type="molecule type" value="Genomic_DNA"/>
</dbReference>
<reference evidence="2" key="1">
    <citation type="journal article" date="2023" name="Nat. Commun.">
        <title>Diploid and tetraploid genomes of Acorus and the evolution of monocots.</title>
        <authorList>
            <person name="Ma L."/>
            <person name="Liu K.W."/>
            <person name="Li Z."/>
            <person name="Hsiao Y.Y."/>
            <person name="Qi Y."/>
            <person name="Fu T."/>
            <person name="Tang G.D."/>
            <person name="Zhang D."/>
            <person name="Sun W.H."/>
            <person name="Liu D.K."/>
            <person name="Li Y."/>
            <person name="Chen G.Z."/>
            <person name="Liu X.D."/>
            <person name="Liao X.Y."/>
            <person name="Jiang Y.T."/>
            <person name="Yu X."/>
            <person name="Hao Y."/>
            <person name="Huang J."/>
            <person name="Zhao X.W."/>
            <person name="Ke S."/>
            <person name="Chen Y.Y."/>
            <person name="Wu W.L."/>
            <person name="Hsu J.L."/>
            <person name="Lin Y.F."/>
            <person name="Huang M.D."/>
            <person name="Li C.Y."/>
            <person name="Huang L."/>
            <person name="Wang Z.W."/>
            <person name="Zhao X."/>
            <person name="Zhong W.Y."/>
            <person name="Peng D.H."/>
            <person name="Ahmad S."/>
            <person name="Lan S."/>
            <person name="Zhang J.S."/>
            <person name="Tsai W.C."/>
            <person name="Van de Peer Y."/>
            <person name="Liu Z.J."/>
        </authorList>
    </citation>
    <scope>NUCLEOTIDE SEQUENCE</scope>
    <source>
        <strain evidence="2">CP</strain>
    </source>
</reference>
<dbReference type="AlphaFoldDB" id="A0AAV9CYC4"/>
<comment type="caution">
    <text evidence="2">The sequence shown here is derived from an EMBL/GenBank/DDBJ whole genome shotgun (WGS) entry which is preliminary data.</text>
</comment>
<keyword evidence="3" id="KW-1185">Reference proteome</keyword>
<dbReference type="InterPro" id="IPR042197">
    <property type="entry name" value="Apaf_helical"/>
</dbReference>
<organism evidence="2 3">
    <name type="scientific">Acorus calamus</name>
    <name type="common">Sweet flag</name>
    <dbReference type="NCBI Taxonomy" id="4465"/>
    <lineage>
        <taxon>Eukaryota</taxon>
        <taxon>Viridiplantae</taxon>
        <taxon>Streptophyta</taxon>
        <taxon>Embryophyta</taxon>
        <taxon>Tracheophyta</taxon>
        <taxon>Spermatophyta</taxon>
        <taxon>Magnoliopsida</taxon>
        <taxon>Liliopsida</taxon>
        <taxon>Acoraceae</taxon>
        <taxon>Acorus</taxon>
    </lineage>
</organism>
<dbReference type="Gene3D" id="1.10.8.430">
    <property type="entry name" value="Helical domain of apoptotic protease-activating factors"/>
    <property type="match status" value="1"/>
</dbReference>
<sequence>MKDVGMKIVKKCKGLPLAIRVTGEGFLKAEGELSMEDLADSYYEELITRSLLQVVYVSTIGCSIVEDIVC</sequence>
<dbReference type="GO" id="GO:0043531">
    <property type="term" value="F:ADP binding"/>
    <property type="evidence" value="ECO:0007669"/>
    <property type="project" value="InterPro"/>
</dbReference>
<proteinExistence type="predicted"/>
<accession>A0AAV9CYC4</accession>
<dbReference type="InterPro" id="IPR058922">
    <property type="entry name" value="WHD_DRP"/>
</dbReference>
<evidence type="ECO:0000313" key="2">
    <source>
        <dbReference type="EMBL" id="KAK1293534.1"/>
    </source>
</evidence>
<reference evidence="2" key="2">
    <citation type="submission" date="2023-06" db="EMBL/GenBank/DDBJ databases">
        <authorList>
            <person name="Ma L."/>
            <person name="Liu K.-W."/>
            <person name="Li Z."/>
            <person name="Hsiao Y.-Y."/>
            <person name="Qi Y."/>
            <person name="Fu T."/>
            <person name="Tang G."/>
            <person name="Zhang D."/>
            <person name="Sun W.-H."/>
            <person name="Liu D.-K."/>
            <person name="Li Y."/>
            <person name="Chen G.-Z."/>
            <person name="Liu X.-D."/>
            <person name="Liao X.-Y."/>
            <person name="Jiang Y.-T."/>
            <person name="Yu X."/>
            <person name="Hao Y."/>
            <person name="Huang J."/>
            <person name="Zhao X.-W."/>
            <person name="Ke S."/>
            <person name="Chen Y.-Y."/>
            <person name="Wu W.-L."/>
            <person name="Hsu J.-L."/>
            <person name="Lin Y.-F."/>
            <person name="Huang M.-D."/>
            <person name="Li C.-Y."/>
            <person name="Huang L."/>
            <person name="Wang Z.-W."/>
            <person name="Zhao X."/>
            <person name="Zhong W.-Y."/>
            <person name="Peng D.-H."/>
            <person name="Ahmad S."/>
            <person name="Lan S."/>
            <person name="Zhang J.-S."/>
            <person name="Tsai W.-C."/>
            <person name="Van De Peer Y."/>
            <person name="Liu Z.-J."/>
        </authorList>
    </citation>
    <scope>NUCLEOTIDE SEQUENCE</scope>
    <source>
        <strain evidence="2">CP</strain>
        <tissue evidence="2">Leaves</tissue>
    </source>
</reference>